<evidence type="ECO:0000256" key="5">
    <source>
        <dbReference type="ARBA" id="ARBA00022833"/>
    </source>
</evidence>
<dbReference type="AlphaFoldDB" id="A0A1G7X920"/>
<keyword evidence="4" id="KW-0378">Hydrolase</keyword>
<protein>
    <submittedName>
        <fullName evidence="7">Glyoxylase, beta-lactamase superfamily II</fullName>
    </submittedName>
</protein>
<name>A0A1G7X920_PSEOR</name>
<dbReference type="PANTHER" id="PTHR42978">
    <property type="entry name" value="QUORUM-QUENCHING LACTONASE YTNP-RELATED-RELATED"/>
    <property type="match status" value="1"/>
</dbReference>
<dbReference type="GO" id="GO:0046872">
    <property type="term" value="F:metal ion binding"/>
    <property type="evidence" value="ECO:0007669"/>
    <property type="project" value="UniProtKB-KW"/>
</dbReference>
<evidence type="ECO:0000256" key="4">
    <source>
        <dbReference type="ARBA" id="ARBA00022801"/>
    </source>
</evidence>
<organism evidence="7 8">
    <name type="scientific">Pseudonocardia oroxyli</name>
    <dbReference type="NCBI Taxonomy" id="366584"/>
    <lineage>
        <taxon>Bacteria</taxon>
        <taxon>Bacillati</taxon>
        <taxon>Actinomycetota</taxon>
        <taxon>Actinomycetes</taxon>
        <taxon>Pseudonocardiales</taxon>
        <taxon>Pseudonocardiaceae</taxon>
        <taxon>Pseudonocardia</taxon>
    </lineage>
</organism>
<evidence type="ECO:0000256" key="1">
    <source>
        <dbReference type="ARBA" id="ARBA00001947"/>
    </source>
</evidence>
<evidence type="ECO:0000256" key="2">
    <source>
        <dbReference type="ARBA" id="ARBA00007749"/>
    </source>
</evidence>
<dbReference type="PANTHER" id="PTHR42978:SF7">
    <property type="entry name" value="METALLO-HYDROLASE RV2300C-RELATED"/>
    <property type="match status" value="1"/>
</dbReference>
<dbReference type="Proteomes" id="UP000198967">
    <property type="component" value="Unassembled WGS sequence"/>
</dbReference>
<dbReference type="SUPFAM" id="SSF56281">
    <property type="entry name" value="Metallo-hydrolase/oxidoreductase"/>
    <property type="match status" value="1"/>
</dbReference>
<reference evidence="7 8" key="1">
    <citation type="submission" date="2016-10" db="EMBL/GenBank/DDBJ databases">
        <authorList>
            <person name="de Groot N.N."/>
        </authorList>
    </citation>
    <scope>NUCLEOTIDE SEQUENCE [LARGE SCALE GENOMIC DNA]</scope>
    <source>
        <strain evidence="7 8">CGMCC 4.3143</strain>
    </source>
</reference>
<feature type="domain" description="Metallo-beta-lactamase" evidence="6">
    <location>
        <begin position="34"/>
        <end position="231"/>
    </location>
</feature>
<dbReference type="EMBL" id="FNBE01000015">
    <property type="protein sequence ID" value="SDG80633.1"/>
    <property type="molecule type" value="Genomic_DNA"/>
</dbReference>
<comment type="similarity">
    <text evidence="2">Belongs to the metallo-beta-lactamase superfamily.</text>
</comment>
<evidence type="ECO:0000313" key="8">
    <source>
        <dbReference type="Proteomes" id="UP000198967"/>
    </source>
</evidence>
<accession>A0A1G7X920</accession>
<keyword evidence="3" id="KW-0479">Metal-binding</keyword>
<dbReference type="Gene3D" id="3.60.15.10">
    <property type="entry name" value="Ribonuclease Z/Hydroxyacylglutathione hydrolase-like"/>
    <property type="match status" value="1"/>
</dbReference>
<dbReference type="InterPro" id="IPR051013">
    <property type="entry name" value="MBL_superfamily_lactonases"/>
</dbReference>
<dbReference type="RefSeq" id="WP_093088210.1">
    <property type="nucleotide sequence ID" value="NZ_FNBE01000015.1"/>
</dbReference>
<dbReference type="InterPro" id="IPR036866">
    <property type="entry name" value="RibonucZ/Hydroxyglut_hydro"/>
</dbReference>
<dbReference type="CDD" id="cd07729">
    <property type="entry name" value="AHL_lactonase_MBL-fold"/>
    <property type="match status" value="1"/>
</dbReference>
<dbReference type="SMART" id="SM00849">
    <property type="entry name" value="Lactamase_B"/>
    <property type="match status" value="1"/>
</dbReference>
<dbReference type="GO" id="GO:0016787">
    <property type="term" value="F:hydrolase activity"/>
    <property type="evidence" value="ECO:0007669"/>
    <property type="project" value="UniProtKB-KW"/>
</dbReference>
<proteinExistence type="inferred from homology"/>
<evidence type="ECO:0000313" key="7">
    <source>
        <dbReference type="EMBL" id="SDG80633.1"/>
    </source>
</evidence>
<comment type="cofactor">
    <cofactor evidence="1">
        <name>Zn(2+)</name>
        <dbReference type="ChEBI" id="CHEBI:29105"/>
    </cofactor>
</comment>
<dbReference type="STRING" id="366584.SAMN05216377_115123"/>
<dbReference type="Pfam" id="PF00753">
    <property type="entry name" value="Lactamase_B"/>
    <property type="match status" value="1"/>
</dbReference>
<keyword evidence="8" id="KW-1185">Reference proteome</keyword>
<evidence type="ECO:0000259" key="6">
    <source>
        <dbReference type="SMART" id="SM00849"/>
    </source>
</evidence>
<sequence length="250" mass="27598">MYTVHAIRYATREGLRGQHFLGYDDTWAEPHPTAYYVWLAVSDTRAVVLDAGLEPDRAPAAIAFDCTPHEGVASLGVDPADVDTLVLSHLHYDHTGAAARFPAARRVVQRAERDYWTGPVAKRITREHWLRSESDLATVLAPDRLDLVDGEAEIAPGLSVHLVGGHTAGMQLTRVWTARGWVVLASDAIHFTENLEQDRPGPILHSMPGIYAAYDRIRELADSAELIVPGHDPQVMDRFPRVGPHAVRIA</sequence>
<gene>
    <name evidence="7" type="ORF">SAMN05216377_115123</name>
</gene>
<evidence type="ECO:0000256" key="3">
    <source>
        <dbReference type="ARBA" id="ARBA00022723"/>
    </source>
</evidence>
<keyword evidence="5" id="KW-0862">Zinc</keyword>
<dbReference type="OrthoDB" id="3196337at2"/>
<dbReference type="InterPro" id="IPR001279">
    <property type="entry name" value="Metallo-B-lactamas"/>
</dbReference>